<gene>
    <name evidence="2" type="ORF">N0A02_20835</name>
</gene>
<name>A0ABV1LRG1_9BURK</name>
<comment type="caution">
    <text evidence="2">The sequence shown here is derived from an EMBL/GenBank/DDBJ whole genome shotgun (WGS) entry which is preliminary data.</text>
</comment>
<keyword evidence="3" id="KW-1185">Reference proteome</keyword>
<proteinExistence type="predicted"/>
<accession>A0ABV1LRG1</accession>
<dbReference type="Proteomes" id="UP001469089">
    <property type="component" value="Unassembled WGS sequence"/>
</dbReference>
<sequence length="121" mass="13634">MNRNIKGSSDRRTSRHAVWAPDHDMIDLAPRWRTLVPILLSAIEHGTEHGRSNARRSLRNLAEEADSSRQLQLRTREALARLVATWSEKSEALSVEEKDALDEASAVLALTGKSLMDVRHE</sequence>
<evidence type="ECO:0000313" key="2">
    <source>
        <dbReference type="EMBL" id="MEQ5841885.1"/>
    </source>
</evidence>
<organism evidence="2 3">
    <name type="scientific">Paraburkholderia acidicola</name>
    <dbReference type="NCBI Taxonomy" id="1912599"/>
    <lineage>
        <taxon>Bacteria</taxon>
        <taxon>Pseudomonadati</taxon>
        <taxon>Pseudomonadota</taxon>
        <taxon>Betaproteobacteria</taxon>
        <taxon>Burkholderiales</taxon>
        <taxon>Burkholderiaceae</taxon>
        <taxon>Paraburkholderia</taxon>
    </lineage>
</organism>
<reference evidence="2 3" key="1">
    <citation type="journal article" date="2024" name="Chem. Sci.">
        <title>Discovery of a lagriamide polyketide by integrated genome mining, isotopic labeling, and untargeted metabolomics.</title>
        <authorList>
            <person name="Fergusson C.H."/>
            <person name="Saulog J."/>
            <person name="Paulo B.S."/>
            <person name="Wilson D.M."/>
            <person name="Liu D.Y."/>
            <person name="Morehouse N.J."/>
            <person name="Waterworth S."/>
            <person name="Barkei J."/>
            <person name="Gray C.A."/>
            <person name="Kwan J.C."/>
            <person name="Eustaquio A.S."/>
            <person name="Linington R.G."/>
        </authorList>
    </citation>
    <scope>NUCLEOTIDE SEQUENCE [LARGE SCALE GENOMIC DNA]</scope>
    <source>
        <strain evidence="2 3">RL17-338-BIF-B</strain>
    </source>
</reference>
<evidence type="ECO:0000313" key="3">
    <source>
        <dbReference type="Proteomes" id="UP001469089"/>
    </source>
</evidence>
<evidence type="ECO:0000256" key="1">
    <source>
        <dbReference type="SAM" id="MobiDB-lite"/>
    </source>
</evidence>
<protein>
    <submittedName>
        <fullName evidence="2">Uncharacterized protein</fullName>
    </submittedName>
</protein>
<feature type="region of interest" description="Disordered" evidence="1">
    <location>
        <begin position="46"/>
        <end position="70"/>
    </location>
</feature>
<dbReference type="RefSeq" id="WP_349543832.1">
    <property type="nucleotide sequence ID" value="NZ_JAOALG010000002.1"/>
</dbReference>
<dbReference type="EMBL" id="JAOALG010000002">
    <property type="protein sequence ID" value="MEQ5841885.1"/>
    <property type="molecule type" value="Genomic_DNA"/>
</dbReference>